<name>A0A8J5JKZ8_HOMAM</name>
<feature type="compositionally biased region" description="Gly residues" evidence="1">
    <location>
        <begin position="10"/>
        <end position="33"/>
    </location>
</feature>
<dbReference type="Proteomes" id="UP000747542">
    <property type="component" value="Unassembled WGS sequence"/>
</dbReference>
<sequence>MVGEVVVRGNTGGGGGEVHRCGGGGNIGGGEGNTDGVREEMKVVVRGG</sequence>
<dbReference type="EMBL" id="JAHLQT010037514">
    <property type="protein sequence ID" value="KAG7157405.1"/>
    <property type="molecule type" value="Genomic_DNA"/>
</dbReference>
<proteinExistence type="predicted"/>
<keyword evidence="3" id="KW-1185">Reference proteome</keyword>
<feature type="region of interest" description="Disordered" evidence="1">
    <location>
        <begin position="1"/>
        <end position="37"/>
    </location>
</feature>
<comment type="caution">
    <text evidence="2">The sequence shown here is derived from an EMBL/GenBank/DDBJ whole genome shotgun (WGS) entry which is preliminary data.</text>
</comment>
<dbReference type="AlphaFoldDB" id="A0A8J5JKZ8"/>
<evidence type="ECO:0000313" key="2">
    <source>
        <dbReference type="EMBL" id="KAG7157405.1"/>
    </source>
</evidence>
<organism evidence="2 3">
    <name type="scientific">Homarus americanus</name>
    <name type="common">American lobster</name>
    <dbReference type="NCBI Taxonomy" id="6706"/>
    <lineage>
        <taxon>Eukaryota</taxon>
        <taxon>Metazoa</taxon>
        <taxon>Ecdysozoa</taxon>
        <taxon>Arthropoda</taxon>
        <taxon>Crustacea</taxon>
        <taxon>Multicrustacea</taxon>
        <taxon>Malacostraca</taxon>
        <taxon>Eumalacostraca</taxon>
        <taxon>Eucarida</taxon>
        <taxon>Decapoda</taxon>
        <taxon>Pleocyemata</taxon>
        <taxon>Astacidea</taxon>
        <taxon>Nephropoidea</taxon>
        <taxon>Nephropidae</taxon>
        <taxon>Homarus</taxon>
    </lineage>
</organism>
<evidence type="ECO:0000256" key="1">
    <source>
        <dbReference type="SAM" id="MobiDB-lite"/>
    </source>
</evidence>
<evidence type="ECO:0000313" key="3">
    <source>
        <dbReference type="Proteomes" id="UP000747542"/>
    </source>
</evidence>
<reference evidence="2" key="1">
    <citation type="journal article" date="2021" name="Sci. Adv.">
        <title>The American lobster genome reveals insights on longevity, neural, and immune adaptations.</title>
        <authorList>
            <person name="Polinski J.M."/>
            <person name="Zimin A.V."/>
            <person name="Clark K.F."/>
            <person name="Kohn A.B."/>
            <person name="Sadowski N."/>
            <person name="Timp W."/>
            <person name="Ptitsyn A."/>
            <person name="Khanna P."/>
            <person name="Romanova D.Y."/>
            <person name="Williams P."/>
            <person name="Greenwood S.J."/>
            <person name="Moroz L.L."/>
            <person name="Walt D.R."/>
            <person name="Bodnar A.G."/>
        </authorList>
    </citation>
    <scope>NUCLEOTIDE SEQUENCE</scope>
    <source>
        <strain evidence="2">GMGI-L3</strain>
    </source>
</reference>
<gene>
    <name evidence="2" type="ORF">Hamer_G005828</name>
</gene>
<accession>A0A8J5JKZ8</accession>
<protein>
    <submittedName>
        <fullName evidence="2">Uncharacterized protein</fullName>
    </submittedName>
</protein>